<dbReference type="RefSeq" id="WP_338255419.1">
    <property type="nucleotide sequence ID" value="NZ_BSRI01000002.1"/>
</dbReference>
<evidence type="ECO:0000256" key="6">
    <source>
        <dbReference type="ARBA" id="ARBA00023136"/>
    </source>
</evidence>
<feature type="transmembrane region" description="Helical" evidence="7">
    <location>
        <begin position="162"/>
        <end position="184"/>
    </location>
</feature>
<name>A0ABQ6FXG9_9CHLR</name>
<feature type="transmembrane region" description="Helical" evidence="7">
    <location>
        <begin position="298"/>
        <end position="317"/>
    </location>
</feature>
<feature type="transmembrane region" description="Helical" evidence="7">
    <location>
        <begin position="45"/>
        <end position="64"/>
    </location>
</feature>
<dbReference type="PROSITE" id="PS50850">
    <property type="entry name" value="MFS"/>
    <property type="match status" value="1"/>
</dbReference>
<feature type="domain" description="Major facilitator superfamily (MFS) profile" evidence="8">
    <location>
        <begin position="10"/>
        <end position="502"/>
    </location>
</feature>
<protein>
    <recommendedName>
        <fullName evidence="8">Major facilitator superfamily (MFS) profile domain-containing protein</fullName>
    </recommendedName>
</protein>
<keyword evidence="4 7" id="KW-0812">Transmembrane</keyword>
<evidence type="ECO:0000259" key="8">
    <source>
        <dbReference type="PROSITE" id="PS50850"/>
    </source>
</evidence>
<keyword evidence="5 7" id="KW-1133">Transmembrane helix</keyword>
<feature type="transmembrane region" description="Helical" evidence="7">
    <location>
        <begin position="134"/>
        <end position="156"/>
    </location>
</feature>
<dbReference type="SUPFAM" id="SSF103473">
    <property type="entry name" value="MFS general substrate transporter"/>
    <property type="match status" value="1"/>
</dbReference>
<reference evidence="9 10" key="1">
    <citation type="submission" date="2023-02" db="EMBL/GenBank/DDBJ databases">
        <title>Dictyobacter halimunensis sp. nov., a new member of the class Ktedonobacteria from forest soil in a geothermal area.</title>
        <authorList>
            <person name="Rachmania M.K."/>
            <person name="Ningsih F."/>
            <person name="Sakai Y."/>
            <person name="Yabe S."/>
            <person name="Yokota A."/>
            <person name="Sjamsuridzal W."/>
        </authorList>
    </citation>
    <scope>NUCLEOTIDE SEQUENCE [LARGE SCALE GENOMIC DNA]</scope>
    <source>
        <strain evidence="9 10">S3.2.2.5</strain>
    </source>
</reference>
<evidence type="ECO:0000256" key="7">
    <source>
        <dbReference type="SAM" id="Phobius"/>
    </source>
</evidence>
<dbReference type="PANTHER" id="PTHR42718:SF42">
    <property type="entry name" value="EXPORT PROTEIN"/>
    <property type="match status" value="1"/>
</dbReference>
<dbReference type="EMBL" id="BSRI01000002">
    <property type="protein sequence ID" value="GLV58979.1"/>
    <property type="molecule type" value="Genomic_DNA"/>
</dbReference>
<dbReference type="InterPro" id="IPR036259">
    <property type="entry name" value="MFS_trans_sf"/>
</dbReference>
<dbReference type="Gene3D" id="1.20.1250.20">
    <property type="entry name" value="MFS general substrate transporter like domains"/>
    <property type="match status" value="1"/>
</dbReference>
<evidence type="ECO:0000256" key="5">
    <source>
        <dbReference type="ARBA" id="ARBA00022989"/>
    </source>
</evidence>
<keyword evidence="10" id="KW-1185">Reference proteome</keyword>
<dbReference type="InterPro" id="IPR004638">
    <property type="entry name" value="EmrB-like"/>
</dbReference>
<feature type="transmembrane region" description="Helical" evidence="7">
    <location>
        <begin position="402"/>
        <end position="423"/>
    </location>
</feature>
<feature type="transmembrane region" description="Helical" evidence="7">
    <location>
        <begin position="266"/>
        <end position="286"/>
    </location>
</feature>
<feature type="transmembrane region" description="Helical" evidence="7">
    <location>
        <begin position="222"/>
        <end position="245"/>
    </location>
</feature>
<dbReference type="InterPro" id="IPR020846">
    <property type="entry name" value="MFS_dom"/>
</dbReference>
<keyword evidence="2" id="KW-0813">Transport</keyword>
<dbReference type="Pfam" id="PF07690">
    <property type="entry name" value="MFS_1"/>
    <property type="match status" value="1"/>
</dbReference>
<dbReference type="CDD" id="cd17321">
    <property type="entry name" value="MFS_MMR_MDR_like"/>
    <property type="match status" value="1"/>
</dbReference>
<evidence type="ECO:0000313" key="10">
    <source>
        <dbReference type="Proteomes" id="UP001344906"/>
    </source>
</evidence>
<dbReference type="NCBIfam" id="TIGR00711">
    <property type="entry name" value="efflux_EmrB"/>
    <property type="match status" value="1"/>
</dbReference>
<dbReference type="InterPro" id="IPR011701">
    <property type="entry name" value="MFS"/>
</dbReference>
<feature type="transmembrane region" description="Helical" evidence="7">
    <location>
        <begin position="474"/>
        <end position="498"/>
    </location>
</feature>
<feature type="transmembrane region" description="Helical" evidence="7">
    <location>
        <begin position="101"/>
        <end position="122"/>
    </location>
</feature>
<feature type="transmembrane region" description="Helical" evidence="7">
    <location>
        <begin position="196"/>
        <end position="216"/>
    </location>
</feature>
<evidence type="ECO:0000256" key="4">
    <source>
        <dbReference type="ARBA" id="ARBA00022692"/>
    </source>
</evidence>
<accession>A0ABQ6FXG9</accession>
<gene>
    <name evidence="9" type="ORF">KDH_58070</name>
</gene>
<comment type="caution">
    <text evidence="9">The sequence shown here is derived from an EMBL/GenBank/DDBJ whole genome shotgun (WGS) entry which is preliminary data.</text>
</comment>
<dbReference type="Proteomes" id="UP001344906">
    <property type="component" value="Unassembled WGS sequence"/>
</dbReference>
<organism evidence="9 10">
    <name type="scientific">Dictyobacter halimunensis</name>
    <dbReference type="NCBI Taxonomy" id="3026934"/>
    <lineage>
        <taxon>Bacteria</taxon>
        <taxon>Bacillati</taxon>
        <taxon>Chloroflexota</taxon>
        <taxon>Ktedonobacteria</taxon>
        <taxon>Ktedonobacterales</taxon>
        <taxon>Dictyobacteraceae</taxon>
        <taxon>Dictyobacter</taxon>
    </lineage>
</organism>
<comment type="subcellular location">
    <subcellularLocation>
        <location evidence="1">Cell membrane</location>
        <topology evidence="1">Multi-pass membrane protein</topology>
    </subcellularLocation>
</comment>
<evidence type="ECO:0000313" key="9">
    <source>
        <dbReference type="EMBL" id="GLV58979.1"/>
    </source>
</evidence>
<evidence type="ECO:0000256" key="1">
    <source>
        <dbReference type="ARBA" id="ARBA00004651"/>
    </source>
</evidence>
<feature type="transmembrane region" description="Helical" evidence="7">
    <location>
        <begin position="76"/>
        <end position="95"/>
    </location>
</feature>
<proteinExistence type="predicted"/>
<dbReference type="PANTHER" id="PTHR42718">
    <property type="entry name" value="MAJOR FACILITATOR SUPERFAMILY MULTIDRUG TRANSPORTER MFSC"/>
    <property type="match status" value="1"/>
</dbReference>
<sequence length="559" mass="59278">MLPKTKGFWILLATILGSSMAFIDGSVVNVALPRLQTDLNATAASVQWVVEAYALFLGSLILVGGSMGDLYGRKRLFAIGITIFALASLWCGLTTDITQLVIARAVQGVGGALLTPESLAILRASFDASQRGKAIGLWSGFSAITSALGPVLGGWLVQYASWRWVFFINLPLAAIVLVVLFIFVPESRSEQANRHLDIVGALLATLGLGLLVFGLIEASSYGITHPLVLGCVAGGVIALVAFIMVERRSPAPMMPLQLFHSRVFSGTNLLTFFLYAALGATLYFLPFNLIRVQGYSPTAAGSALLPFTLLMFSLSRWSGGLVARYGARLPLVIGPCIAGIGYILFAIPGIGGSYWTTYFPAVLFLGLGMSITVAPLTTAVMGAVTDQYAGTASGVNNAVARIANLLAIAVFTLIVLAVFNAALDQNLAAHHVSSAASHALDTQRSKLTGAEVPASFDPATRQLLQQDISNSFLFGFRVAMLLGSALAFISALCSAITIPPRYGKLVPVQAKQERKELEPPEQGKKKERQCSDNACTLMYAHSDVDSPQRVDGSATKADD</sequence>
<feature type="transmembrane region" description="Helical" evidence="7">
    <location>
        <begin position="357"/>
        <end position="381"/>
    </location>
</feature>
<evidence type="ECO:0000256" key="2">
    <source>
        <dbReference type="ARBA" id="ARBA00022448"/>
    </source>
</evidence>
<keyword evidence="3" id="KW-1003">Cell membrane</keyword>
<evidence type="ECO:0000256" key="3">
    <source>
        <dbReference type="ARBA" id="ARBA00022475"/>
    </source>
</evidence>
<feature type="transmembrane region" description="Helical" evidence="7">
    <location>
        <begin position="329"/>
        <end position="351"/>
    </location>
</feature>
<dbReference type="Gene3D" id="1.20.1720.10">
    <property type="entry name" value="Multidrug resistance protein D"/>
    <property type="match status" value="1"/>
</dbReference>
<keyword evidence="6 7" id="KW-0472">Membrane</keyword>